<reference evidence="2 3" key="1">
    <citation type="submission" date="2023-11" db="EMBL/GenBank/DDBJ databases">
        <title>The common occurrence of Acinetobacte faecalis in cattle feces and its emended description.</title>
        <authorList>
            <person name="Kyselkova M."/>
            <person name="Xanthopoulou K."/>
            <person name="Shestivska V."/>
            <person name="Spanelova P."/>
            <person name="Maixnerova M."/>
            <person name="Higgins P.G."/>
            <person name="Nemec A."/>
        </authorList>
    </citation>
    <scope>NUCLEOTIDE SEQUENCE [LARGE SCALE GENOMIC DNA]</scope>
    <source>
        <strain evidence="2 3">ANC 7483</strain>
    </source>
</reference>
<evidence type="ECO:0000313" key="2">
    <source>
        <dbReference type="EMBL" id="MDY6487074.1"/>
    </source>
</evidence>
<dbReference type="AlphaFoldDB" id="A0AB35UWS7"/>
<dbReference type="PROSITE" id="PS51186">
    <property type="entry name" value="GNAT"/>
    <property type="match status" value="1"/>
</dbReference>
<evidence type="ECO:0000313" key="3">
    <source>
        <dbReference type="Proteomes" id="UP001278995"/>
    </source>
</evidence>
<dbReference type="SUPFAM" id="SSF55729">
    <property type="entry name" value="Acyl-CoA N-acyltransferases (Nat)"/>
    <property type="match status" value="1"/>
</dbReference>
<organism evidence="2 3">
    <name type="scientific">Acinetobacter faecalis</name>
    <dbReference type="NCBI Taxonomy" id="2665161"/>
    <lineage>
        <taxon>Bacteria</taxon>
        <taxon>Pseudomonadati</taxon>
        <taxon>Pseudomonadota</taxon>
        <taxon>Gammaproteobacteria</taxon>
        <taxon>Moraxellales</taxon>
        <taxon>Moraxellaceae</taxon>
        <taxon>Acinetobacter</taxon>
    </lineage>
</organism>
<dbReference type="InterPro" id="IPR016181">
    <property type="entry name" value="Acyl_CoA_acyltransferase"/>
</dbReference>
<dbReference type="GO" id="GO:0016747">
    <property type="term" value="F:acyltransferase activity, transferring groups other than amino-acyl groups"/>
    <property type="evidence" value="ECO:0007669"/>
    <property type="project" value="InterPro"/>
</dbReference>
<proteinExistence type="predicted"/>
<sequence>MVEYDHNFLDKSWDWLNDQELKHLTMTPDFTKRQQEDFYKNLSSRKDYFIYGISFKEVAIGACGLKNLIDDKAELWLYIGNKEYWGRGLGKKVMALLENDALEKGIKKLYLKVLKENKVAINLYKKLNYVDIEEYDEYIVMEKIL</sequence>
<accession>A0AB35UWS7</accession>
<evidence type="ECO:0000259" key="1">
    <source>
        <dbReference type="PROSITE" id="PS51186"/>
    </source>
</evidence>
<dbReference type="Gene3D" id="3.40.630.30">
    <property type="match status" value="1"/>
</dbReference>
<dbReference type="Pfam" id="PF00583">
    <property type="entry name" value="Acetyltransf_1"/>
    <property type="match status" value="1"/>
</dbReference>
<name>A0AB35UWS7_9GAMM</name>
<protein>
    <submittedName>
        <fullName evidence="2">GNAT family N-acetyltransferase</fullName>
    </submittedName>
</protein>
<dbReference type="PANTHER" id="PTHR43415:SF3">
    <property type="entry name" value="GNAT-FAMILY ACETYLTRANSFERASE"/>
    <property type="match status" value="1"/>
</dbReference>
<gene>
    <name evidence="2" type="ORF">SKM51_07655</name>
</gene>
<dbReference type="Proteomes" id="UP001278995">
    <property type="component" value="Unassembled WGS sequence"/>
</dbReference>
<dbReference type="CDD" id="cd04301">
    <property type="entry name" value="NAT_SF"/>
    <property type="match status" value="1"/>
</dbReference>
<dbReference type="PANTHER" id="PTHR43415">
    <property type="entry name" value="SPERMIDINE N(1)-ACETYLTRANSFERASE"/>
    <property type="match status" value="1"/>
</dbReference>
<feature type="domain" description="N-acetyltransferase" evidence="1">
    <location>
        <begin position="1"/>
        <end position="145"/>
    </location>
</feature>
<dbReference type="EMBL" id="JAXHPL010000035">
    <property type="protein sequence ID" value="MDY6487074.1"/>
    <property type="molecule type" value="Genomic_DNA"/>
</dbReference>
<dbReference type="InterPro" id="IPR000182">
    <property type="entry name" value="GNAT_dom"/>
</dbReference>
<comment type="caution">
    <text evidence="2">The sequence shown here is derived from an EMBL/GenBank/DDBJ whole genome shotgun (WGS) entry which is preliminary data.</text>
</comment>
<dbReference type="RefSeq" id="WP_321099532.1">
    <property type="nucleotide sequence ID" value="NZ_JAXHPL010000035.1"/>
</dbReference>